<protein>
    <submittedName>
        <fullName evidence="5">Arac family transcriptional regulator</fullName>
    </submittedName>
</protein>
<feature type="domain" description="HTH araC/xylS-type" evidence="4">
    <location>
        <begin position="176"/>
        <end position="274"/>
    </location>
</feature>
<accession>A0A0R1HM89</accession>
<proteinExistence type="predicted"/>
<dbReference type="SUPFAM" id="SSF46689">
    <property type="entry name" value="Homeodomain-like"/>
    <property type="match status" value="1"/>
</dbReference>
<keyword evidence="3" id="KW-0804">Transcription</keyword>
<evidence type="ECO:0000313" key="6">
    <source>
        <dbReference type="Proteomes" id="UP000050911"/>
    </source>
</evidence>
<dbReference type="GO" id="GO:0043565">
    <property type="term" value="F:sequence-specific DNA binding"/>
    <property type="evidence" value="ECO:0007669"/>
    <property type="project" value="InterPro"/>
</dbReference>
<dbReference type="Gene3D" id="1.10.10.60">
    <property type="entry name" value="Homeodomain-like"/>
    <property type="match status" value="2"/>
</dbReference>
<dbReference type="GO" id="GO:0003700">
    <property type="term" value="F:DNA-binding transcription factor activity"/>
    <property type="evidence" value="ECO:0007669"/>
    <property type="project" value="InterPro"/>
</dbReference>
<evidence type="ECO:0000256" key="3">
    <source>
        <dbReference type="ARBA" id="ARBA00023163"/>
    </source>
</evidence>
<dbReference type="Pfam" id="PF12833">
    <property type="entry name" value="HTH_18"/>
    <property type="match status" value="1"/>
</dbReference>
<organism evidence="5 6">
    <name type="scientific">Secundilactobacillus kimchicus JCM 15530</name>
    <dbReference type="NCBI Taxonomy" id="1302272"/>
    <lineage>
        <taxon>Bacteria</taxon>
        <taxon>Bacillati</taxon>
        <taxon>Bacillota</taxon>
        <taxon>Bacilli</taxon>
        <taxon>Lactobacillales</taxon>
        <taxon>Lactobacillaceae</taxon>
        <taxon>Secundilactobacillus</taxon>
    </lineage>
</organism>
<sequence>MPLPTFIEGGHAELHADGRMVSRVHLEYFMFIFVRKGTLMMSVDGKEQQVHRDELFILVAGDHRYAWWAETPEVEIDWLYVFVAGEWTLKNEPAPIKNGMAAVSLHANVPVQTLFLRQHQAVEDPDSIKETMDQLVPQTITCESKQFFNSQALFIQLLNKLRAQDNAQNLMIQVSLELQAYLRSHFQNKITATTLEKEFNRPATFLTKAFRQTVGMTPTDFLNQYRMEEAGRQLLNTGLSISEIASRVGFQNIYYFSTSFKKYAGTSPSRYRQVNSIETSENLSNRGDE</sequence>
<dbReference type="STRING" id="1302272.FC96_GL002351"/>
<dbReference type="EMBL" id="AZCX01000007">
    <property type="protein sequence ID" value="KRK47628.1"/>
    <property type="molecule type" value="Genomic_DNA"/>
</dbReference>
<evidence type="ECO:0000259" key="4">
    <source>
        <dbReference type="PROSITE" id="PS01124"/>
    </source>
</evidence>
<reference evidence="5 6" key="1">
    <citation type="journal article" date="2015" name="Genome Announc.">
        <title>Expanding the biotechnology potential of lactobacilli through comparative genomics of 213 strains and associated genera.</title>
        <authorList>
            <person name="Sun Z."/>
            <person name="Harris H.M."/>
            <person name="McCann A."/>
            <person name="Guo C."/>
            <person name="Argimon S."/>
            <person name="Zhang W."/>
            <person name="Yang X."/>
            <person name="Jeffery I.B."/>
            <person name="Cooney J.C."/>
            <person name="Kagawa T.F."/>
            <person name="Liu W."/>
            <person name="Song Y."/>
            <person name="Salvetti E."/>
            <person name="Wrobel A."/>
            <person name="Rasinkangas P."/>
            <person name="Parkhill J."/>
            <person name="Rea M.C."/>
            <person name="O'Sullivan O."/>
            <person name="Ritari J."/>
            <person name="Douillard F.P."/>
            <person name="Paul Ross R."/>
            <person name="Yang R."/>
            <person name="Briner A.E."/>
            <person name="Felis G.E."/>
            <person name="de Vos W.M."/>
            <person name="Barrangou R."/>
            <person name="Klaenhammer T.R."/>
            <person name="Caufield P.W."/>
            <person name="Cui Y."/>
            <person name="Zhang H."/>
            <person name="O'Toole P.W."/>
        </authorList>
    </citation>
    <scope>NUCLEOTIDE SEQUENCE [LARGE SCALE GENOMIC DNA]</scope>
    <source>
        <strain evidence="5 6">JCM 15530</strain>
    </source>
</reference>
<dbReference type="PROSITE" id="PS01124">
    <property type="entry name" value="HTH_ARAC_FAMILY_2"/>
    <property type="match status" value="1"/>
</dbReference>
<comment type="caution">
    <text evidence="5">The sequence shown here is derived from an EMBL/GenBank/DDBJ whole genome shotgun (WGS) entry which is preliminary data.</text>
</comment>
<gene>
    <name evidence="5" type="ORF">FC96_GL002351</name>
</gene>
<dbReference type="InterPro" id="IPR037923">
    <property type="entry name" value="HTH-like"/>
</dbReference>
<dbReference type="SMART" id="SM00342">
    <property type="entry name" value="HTH_ARAC"/>
    <property type="match status" value="1"/>
</dbReference>
<dbReference type="Proteomes" id="UP000050911">
    <property type="component" value="Unassembled WGS sequence"/>
</dbReference>
<keyword evidence="6" id="KW-1185">Reference proteome</keyword>
<name>A0A0R1HM89_9LACO</name>
<evidence type="ECO:0000256" key="1">
    <source>
        <dbReference type="ARBA" id="ARBA00023015"/>
    </source>
</evidence>
<dbReference type="PANTHER" id="PTHR43280:SF28">
    <property type="entry name" value="HTH-TYPE TRANSCRIPTIONAL ACTIVATOR RHAS"/>
    <property type="match status" value="1"/>
</dbReference>
<dbReference type="PATRIC" id="fig|1302272.5.peg.2402"/>
<dbReference type="SUPFAM" id="SSF51215">
    <property type="entry name" value="Regulatory protein AraC"/>
    <property type="match status" value="1"/>
</dbReference>
<dbReference type="PRINTS" id="PR00032">
    <property type="entry name" value="HTHARAC"/>
</dbReference>
<dbReference type="InterPro" id="IPR020449">
    <property type="entry name" value="Tscrpt_reg_AraC-type_HTH"/>
</dbReference>
<dbReference type="AlphaFoldDB" id="A0A0R1HM89"/>
<dbReference type="InterPro" id="IPR009057">
    <property type="entry name" value="Homeodomain-like_sf"/>
</dbReference>
<dbReference type="InterPro" id="IPR018060">
    <property type="entry name" value="HTH_AraC"/>
</dbReference>
<keyword evidence="2" id="KW-0238">DNA-binding</keyword>
<evidence type="ECO:0000313" key="5">
    <source>
        <dbReference type="EMBL" id="KRK47628.1"/>
    </source>
</evidence>
<dbReference type="PANTHER" id="PTHR43280">
    <property type="entry name" value="ARAC-FAMILY TRANSCRIPTIONAL REGULATOR"/>
    <property type="match status" value="1"/>
</dbReference>
<keyword evidence="1" id="KW-0805">Transcription regulation</keyword>
<evidence type="ECO:0000256" key="2">
    <source>
        <dbReference type="ARBA" id="ARBA00023125"/>
    </source>
</evidence>